<feature type="domain" description="NAD-dependent epimerase/dehydratase" evidence="1">
    <location>
        <begin position="3"/>
        <end position="231"/>
    </location>
</feature>
<proteinExistence type="predicted"/>
<dbReference type="PANTHER" id="PTHR48079">
    <property type="entry name" value="PROTEIN YEEZ"/>
    <property type="match status" value="1"/>
</dbReference>
<name>A0A5C8ZVA5_9GAMM</name>
<dbReference type="InterPro" id="IPR036291">
    <property type="entry name" value="NAD(P)-bd_dom_sf"/>
</dbReference>
<dbReference type="OrthoDB" id="9801785at2"/>
<dbReference type="SUPFAM" id="SSF51735">
    <property type="entry name" value="NAD(P)-binding Rossmann-fold domains"/>
    <property type="match status" value="1"/>
</dbReference>
<dbReference type="GO" id="GO:0005737">
    <property type="term" value="C:cytoplasm"/>
    <property type="evidence" value="ECO:0007669"/>
    <property type="project" value="TreeGrafter"/>
</dbReference>
<keyword evidence="3" id="KW-1185">Reference proteome</keyword>
<organism evidence="2 3">
    <name type="scientific">Parahaliea aestuarii</name>
    <dbReference type="NCBI Taxonomy" id="1852021"/>
    <lineage>
        <taxon>Bacteria</taxon>
        <taxon>Pseudomonadati</taxon>
        <taxon>Pseudomonadota</taxon>
        <taxon>Gammaproteobacteria</taxon>
        <taxon>Cellvibrionales</taxon>
        <taxon>Halieaceae</taxon>
        <taxon>Parahaliea</taxon>
    </lineage>
</organism>
<sequence>MKVLITGATGLVGLFAAVQCLRDRHTVRVLVRDSDKFNRCLAPFDLTVEHFEIAQGDITDAASLTPAMAGCDALIHCAGIFSDRLQDAEKLQNINVDACRDVLNKAVALGMDPVVHVSSYLALFPPAGKVQTADDRVARPKAMYTRTKAAAEQIARDLQDAGKPVVTIYPGSVQGPHDPTFSIGSQLLAQAIRSGRYLVTEGGRSFTDVRDLAHLLSKLLQAGRGPRRIMCGGYYLSYEEQRALLEKVSGRSIKAQSIPGPLLRFMGSSADLISRLSGRQFALTREAAEVLTRSVPCDDQPGLIDPGYPLVGAEQSFRDLVDWMAEAGKLRRRTE</sequence>
<dbReference type="EMBL" id="VRYZ01000004">
    <property type="protein sequence ID" value="TXS91759.1"/>
    <property type="molecule type" value="Genomic_DNA"/>
</dbReference>
<dbReference type="Pfam" id="PF01370">
    <property type="entry name" value="Epimerase"/>
    <property type="match status" value="1"/>
</dbReference>
<dbReference type="Gene3D" id="3.40.50.720">
    <property type="entry name" value="NAD(P)-binding Rossmann-like Domain"/>
    <property type="match status" value="1"/>
</dbReference>
<evidence type="ECO:0000259" key="1">
    <source>
        <dbReference type="Pfam" id="PF01370"/>
    </source>
</evidence>
<comment type="caution">
    <text evidence="2">The sequence shown here is derived from an EMBL/GenBank/DDBJ whole genome shotgun (WGS) entry which is preliminary data.</text>
</comment>
<gene>
    <name evidence="2" type="ORF">FVW59_11450</name>
</gene>
<dbReference type="GO" id="GO:0004029">
    <property type="term" value="F:aldehyde dehydrogenase (NAD+) activity"/>
    <property type="evidence" value="ECO:0007669"/>
    <property type="project" value="TreeGrafter"/>
</dbReference>
<dbReference type="InterPro" id="IPR051783">
    <property type="entry name" value="NAD(P)-dependent_oxidoreduct"/>
</dbReference>
<evidence type="ECO:0000313" key="2">
    <source>
        <dbReference type="EMBL" id="TXS91759.1"/>
    </source>
</evidence>
<dbReference type="AlphaFoldDB" id="A0A5C8ZVA5"/>
<dbReference type="InterPro" id="IPR001509">
    <property type="entry name" value="Epimerase_deHydtase"/>
</dbReference>
<protein>
    <submittedName>
        <fullName evidence="2">SDR family NAD(P)-dependent oxidoreductase</fullName>
    </submittedName>
</protein>
<dbReference type="Proteomes" id="UP000321933">
    <property type="component" value="Unassembled WGS sequence"/>
</dbReference>
<dbReference type="RefSeq" id="WP_148064456.1">
    <property type="nucleotide sequence ID" value="NZ_VRYZ01000004.1"/>
</dbReference>
<accession>A0A5C8ZVA5</accession>
<evidence type="ECO:0000313" key="3">
    <source>
        <dbReference type="Proteomes" id="UP000321933"/>
    </source>
</evidence>
<dbReference type="PANTHER" id="PTHR48079:SF6">
    <property type="entry name" value="NAD(P)-BINDING DOMAIN-CONTAINING PROTEIN-RELATED"/>
    <property type="match status" value="1"/>
</dbReference>
<reference evidence="2 3" key="1">
    <citation type="submission" date="2019-08" db="EMBL/GenBank/DDBJ databases">
        <title>Parahaliea maris sp. nov., isolated from the surface seawater.</title>
        <authorList>
            <person name="Liu Y."/>
        </authorList>
    </citation>
    <scope>NUCLEOTIDE SEQUENCE [LARGE SCALE GENOMIC DNA]</scope>
    <source>
        <strain evidence="2 3">S2-26</strain>
    </source>
</reference>